<organism evidence="6 7">
    <name type="scientific">Mycena metata</name>
    <dbReference type="NCBI Taxonomy" id="1033252"/>
    <lineage>
        <taxon>Eukaryota</taxon>
        <taxon>Fungi</taxon>
        <taxon>Dikarya</taxon>
        <taxon>Basidiomycota</taxon>
        <taxon>Agaricomycotina</taxon>
        <taxon>Agaricomycetes</taxon>
        <taxon>Agaricomycetidae</taxon>
        <taxon>Agaricales</taxon>
        <taxon>Marasmiineae</taxon>
        <taxon>Mycenaceae</taxon>
        <taxon>Mycena</taxon>
    </lineage>
</organism>
<sequence>MARFPCCVGSGPSSADSPSLAANAPGKKQRQADLSKTISQQWKALSLEDRSYWENLAKEKKREHETLHPNYVYRPQRSGAKNRSSVSAAAKRRKGSAPAAQAVEFVVPTPRQHSRSASAPTPPPYQAIQIPNVYLPASGYASGSMDADGDASLMPILVRHGVGNGNGGFDYMPTFGGAYDFEANLQSSDFLRSMFSTTISPTSPPSSTDGSGPSSPYTPVTSSFDPSAFTSSYASLPHDAAYPTAGDTGLGSELMGADGYVSYASAWAAASPWASAPTAGFAEGDFDIARIPEIGWELGCTAFPAVSGGNEFPTPYEAEFGLGGVGEPMLGDGGEPLEMHFGGYGYGFR</sequence>
<dbReference type="PANTHER" id="PTHR10270">
    <property type="entry name" value="SOX TRANSCRIPTION FACTOR"/>
    <property type="match status" value="1"/>
</dbReference>
<dbReference type="AlphaFoldDB" id="A0AAD7H3Z2"/>
<dbReference type="EMBL" id="JARKIB010000387">
    <property type="protein sequence ID" value="KAJ7711721.1"/>
    <property type="molecule type" value="Genomic_DNA"/>
</dbReference>
<dbReference type="Proteomes" id="UP001215598">
    <property type="component" value="Unassembled WGS sequence"/>
</dbReference>
<evidence type="ECO:0000256" key="3">
    <source>
        <dbReference type="PROSITE-ProRule" id="PRU00267"/>
    </source>
</evidence>
<evidence type="ECO:0000313" key="7">
    <source>
        <dbReference type="Proteomes" id="UP001215598"/>
    </source>
</evidence>
<reference evidence="6" key="1">
    <citation type="submission" date="2023-03" db="EMBL/GenBank/DDBJ databases">
        <title>Massive genome expansion in bonnet fungi (Mycena s.s.) driven by repeated elements and novel gene families across ecological guilds.</title>
        <authorList>
            <consortium name="Lawrence Berkeley National Laboratory"/>
            <person name="Harder C.B."/>
            <person name="Miyauchi S."/>
            <person name="Viragh M."/>
            <person name="Kuo A."/>
            <person name="Thoen E."/>
            <person name="Andreopoulos B."/>
            <person name="Lu D."/>
            <person name="Skrede I."/>
            <person name="Drula E."/>
            <person name="Henrissat B."/>
            <person name="Morin E."/>
            <person name="Kohler A."/>
            <person name="Barry K."/>
            <person name="LaButti K."/>
            <person name="Morin E."/>
            <person name="Salamov A."/>
            <person name="Lipzen A."/>
            <person name="Mereny Z."/>
            <person name="Hegedus B."/>
            <person name="Baldrian P."/>
            <person name="Stursova M."/>
            <person name="Weitz H."/>
            <person name="Taylor A."/>
            <person name="Grigoriev I.V."/>
            <person name="Nagy L.G."/>
            <person name="Martin F."/>
            <person name="Kauserud H."/>
        </authorList>
    </citation>
    <scope>NUCLEOTIDE SEQUENCE</scope>
    <source>
        <strain evidence="6">CBHHK182m</strain>
    </source>
</reference>
<feature type="domain" description="HMG box" evidence="5">
    <location>
        <begin position="25"/>
        <end position="72"/>
    </location>
</feature>
<keyword evidence="7" id="KW-1185">Reference proteome</keyword>
<dbReference type="InterPro" id="IPR036910">
    <property type="entry name" value="HMG_box_dom_sf"/>
</dbReference>
<dbReference type="InterPro" id="IPR009071">
    <property type="entry name" value="HMG_box_dom"/>
</dbReference>
<evidence type="ECO:0000256" key="2">
    <source>
        <dbReference type="ARBA" id="ARBA00023163"/>
    </source>
</evidence>
<keyword evidence="2" id="KW-0804">Transcription</keyword>
<evidence type="ECO:0000313" key="6">
    <source>
        <dbReference type="EMBL" id="KAJ7711721.1"/>
    </source>
</evidence>
<gene>
    <name evidence="6" type="ORF">B0H16DRAFT_1627404</name>
</gene>
<dbReference type="Gene3D" id="1.10.30.10">
    <property type="entry name" value="High mobility group box domain"/>
    <property type="match status" value="1"/>
</dbReference>
<dbReference type="SUPFAM" id="SSF47095">
    <property type="entry name" value="HMG-box"/>
    <property type="match status" value="1"/>
</dbReference>
<name>A0AAD7H3Z2_9AGAR</name>
<dbReference type="GO" id="GO:0005634">
    <property type="term" value="C:nucleus"/>
    <property type="evidence" value="ECO:0007669"/>
    <property type="project" value="UniProtKB-UniRule"/>
</dbReference>
<dbReference type="PANTHER" id="PTHR10270:SF161">
    <property type="entry name" value="SEX-DETERMINING REGION Y PROTEIN"/>
    <property type="match status" value="1"/>
</dbReference>
<keyword evidence="3" id="KW-0539">Nucleus</keyword>
<keyword evidence="1 3" id="KW-0238">DNA-binding</keyword>
<evidence type="ECO:0000256" key="1">
    <source>
        <dbReference type="ARBA" id="ARBA00023125"/>
    </source>
</evidence>
<dbReference type="GO" id="GO:0030154">
    <property type="term" value="P:cell differentiation"/>
    <property type="evidence" value="ECO:0007669"/>
    <property type="project" value="TreeGrafter"/>
</dbReference>
<dbReference type="GO" id="GO:0001228">
    <property type="term" value="F:DNA-binding transcription activator activity, RNA polymerase II-specific"/>
    <property type="evidence" value="ECO:0007669"/>
    <property type="project" value="TreeGrafter"/>
</dbReference>
<evidence type="ECO:0000256" key="4">
    <source>
        <dbReference type="SAM" id="MobiDB-lite"/>
    </source>
</evidence>
<dbReference type="CDD" id="cd01389">
    <property type="entry name" value="HMG-box_ROX1-like"/>
    <property type="match status" value="1"/>
</dbReference>
<feature type="region of interest" description="Disordered" evidence="4">
    <location>
        <begin position="1"/>
        <end position="36"/>
    </location>
</feature>
<comment type="caution">
    <text evidence="6">The sequence shown here is derived from an EMBL/GenBank/DDBJ whole genome shotgun (WGS) entry which is preliminary data.</text>
</comment>
<proteinExistence type="predicted"/>
<feature type="region of interest" description="Disordered" evidence="4">
    <location>
        <begin position="196"/>
        <end position="221"/>
    </location>
</feature>
<dbReference type="GO" id="GO:0000978">
    <property type="term" value="F:RNA polymerase II cis-regulatory region sequence-specific DNA binding"/>
    <property type="evidence" value="ECO:0007669"/>
    <property type="project" value="TreeGrafter"/>
</dbReference>
<dbReference type="InterPro" id="IPR050140">
    <property type="entry name" value="SRY-related_HMG-box_TF-like"/>
</dbReference>
<dbReference type="Pfam" id="PF00505">
    <property type="entry name" value="HMG_box"/>
    <property type="match status" value="1"/>
</dbReference>
<feature type="compositionally biased region" description="Low complexity" evidence="4">
    <location>
        <begin position="196"/>
        <end position="219"/>
    </location>
</feature>
<dbReference type="PROSITE" id="PS50118">
    <property type="entry name" value="HMG_BOX_2"/>
    <property type="match status" value="1"/>
</dbReference>
<accession>A0AAD7H3Z2</accession>
<dbReference type="SMART" id="SM00398">
    <property type="entry name" value="HMG"/>
    <property type="match status" value="1"/>
</dbReference>
<dbReference type="GO" id="GO:0000122">
    <property type="term" value="P:negative regulation of transcription by RNA polymerase II"/>
    <property type="evidence" value="ECO:0007669"/>
    <property type="project" value="TreeGrafter"/>
</dbReference>
<feature type="DNA-binding region" description="HMG box" evidence="3">
    <location>
        <begin position="25"/>
        <end position="72"/>
    </location>
</feature>
<feature type="region of interest" description="Disordered" evidence="4">
    <location>
        <begin position="60"/>
        <end position="100"/>
    </location>
</feature>
<protein>
    <recommendedName>
        <fullName evidence="5">HMG box domain-containing protein</fullName>
    </recommendedName>
</protein>
<evidence type="ECO:0000259" key="5">
    <source>
        <dbReference type="PROSITE" id="PS50118"/>
    </source>
</evidence>